<dbReference type="KEGG" id="mtun:MTUNDRAET4_0006"/>
<evidence type="ECO:0000313" key="12">
    <source>
        <dbReference type="Proteomes" id="UP000294360"/>
    </source>
</evidence>
<evidence type="ECO:0000256" key="2">
    <source>
        <dbReference type="ARBA" id="ARBA00004735"/>
    </source>
</evidence>
<accession>A0A4U8YUE0</accession>
<dbReference type="Pfam" id="PF03900">
    <property type="entry name" value="Porphobil_deamC"/>
    <property type="match status" value="1"/>
</dbReference>
<evidence type="ECO:0000256" key="8">
    <source>
        <dbReference type="HAMAP-Rule" id="MF_00260"/>
    </source>
</evidence>
<dbReference type="InterPro" id="IPR022417">
    <property type="entry name" value="Porphobilin_deaminase_N"/>
</dbReference>
<comment type="function">
    <text evidence="1 8">Tetrapolymerization of the monopyrrole PBG into the hydroxymethylbilane pre-uroporphyrinogen in several discrete steps.</text>
</comment>
<feature type="modified residue" description="S-(dipyrrolylmethanemethyl)cysteine" evidence="8">
    <location>
        <position position="245"/>
    </location>
</feature>
<keyword evidence="5 8" id="KW-0808">Transferase</keyword>
<evidence type="ECO:0000256" key="7">
    <source>
        <dbReference type="ARBA" id="ARBA00048169"/>
    </source>
</evidence>
<dbReference type="InterPro" id="IPR022419">
    <property type="entry name" value="Porphobilin_deaminase_cofac_BS"/>
</dbReference>
<protein>
    <recommendedName>
        <fullName evidence="8">Porphobilinogen deaminase</fullName>
        <shortName evidence="8">PBG</shortName>
        <ecNumber evidence="8">2.5.1.61</ecNumber>
    </recommendedName>
    <alternativeName>
        <fullName evidence="8">Hydroxymethylbilane synthase</fullName>
        <shortName evidence="8">HMBS</shortName>
    </alternativeName>
    <alternativeName>
        <fullName evidence="8">Pre-uroporphyrinogen synthase</fullName>
    </alternativeName>
</protein>
<dbReference type="PROSITE" id="PS00533">
    <property type="entry name" value="PORPHOBILINOGEN_DEAM"/>
    <property type="match status" value="1"/>
</dbReference>
<dbReference type="GO" id="GO:0005737">
    <property type="term" value="C:cytoplasm"/>
    <property type="evidence" value="ECO:0007669"/>
    <property type="project" value="UniProtKB-UniRule"/>
</dbReference>
<dbReference type="RefSeq" id="WP_134485952.1">
    <property type="nucleotide sequence ID" value="NZ_CP139089.1"/>
</dbReference>
<comment type="pathway">
    <text evidence="2">Porphyrin-containing compound metabolism; protoporphyrin-IX biosynthesis; coproporphyrinogen-III from 5-aminolevulinate: step 2/4.</text>
</comment>
<feature type="domain" description="Porphobilinogen deaminase N-terminal" evidence="9">
    <location>
        <begin position="7"/>
        <end position="215"/>
    </location>
</feature>
<dbReference type="AlphaFoldDB" id="A0A4U8YUE0"/>
<comment type="miscellaneous">
    <text evidence="8">The porphobilinogen subunits are added to the dipyrromethane group.</text>
</comment>
<dbReference type="UniPathway" id="UPA00251">
    <property type="reaction ID" value="UER00319"/>
</dbReference>
<organism evidence="11 12">
    <name type="scientific">Methylocella tundrae</name>
    <dbReference type="NCBI Taxonomy" id="227605"/>
    <lineage>
        <taxon>Bacteria</taxon>
        <taxon>Pseudomonadati</taxon>
        <taxon>Pseudomonadota</taxon>
        <taxon>Alphaproteobacteria</taxon>
        <taxon>Hyphomicrobiales</taxon>
        <taxon>Beijerinckiaceae</taxon>
        <taxon>Methylocella</taxon>
    </lineage>
</organism>
<dbReference type="PANTHER" id="PTHR11557:SF0">
    <property type="entry name" value="PORPHOBILINOGEN DEAMINASE"/>
    <property type="match status" value="1"/>
</dbReference>
<dbReference type="PIRSF" id="PIRSF001438">
    <property type="entry name" value="4pyrrol_synth_OHMeBilane_synth"/>
    <property type="match status" value="1"/>
</dbReference>
<dbReference type="PANTHER" id="PTHR11557">
    <property type="entry name" value="PORPHOBILINOGEN DEAMINASE"/>
    <property type="match status" value="1"/>
</dbReference>
<evidence type="ECO:0000313" key="11">
    <source>
        <dbReference type="EMBL" id="VFU06899.1"/>
    </source>
</evidence>
<dbReference type="InterPro" id="IPR036803">
    <property type="entry name" value="Porphobilinogen_deaminase_C_sf"/>
</dbReference>
<evidence type="ECO:0000256" key="3">
    <source>
        <dbReference type="ARBA" id="ARBA00005638"/>
    </source>
</evidence>
<dbReference type="NCBIfam" id="TIGR00212">
    <property type="entry name" value="hemC"/>
    <property type="match status" value="1"/>
</dbReference>
<dbReference type="PRINTS" id="PR00151">
    <property type="entry name" value="PORPHBDMNASE"/>
</dbReference>
<dbReference type="EMBL" id="LR536450">
    <property type="protein sequence ID" value="VFU06899.1"/>
    <property type="molecule type" value="Genomic_DNA"/>
</dbReference>
<proteinExistence type="inferred from homology"/>
<dbReference type="OrthoDB" id="9810298at2"/>
<evidence type="ECO:0000259" key="10">
    <source>
        <dbReference type="Pfam" id="PF03900"/>
    </source>
</evidence>
<name>A0A4U8YUE0_METTU</name>
<dbReference type="InterPro" id="IPR000860">
    <property type="entry name" value="HemC"/>
</dbReference>
<evidence type="ECO:0000256" key="4">
    <source>
        <dbReference type="ARBA" id="ARBA00011245"/>
    </source>
</evidence>
<dbReference type="GO" id="GO:0004418">
    <property type="term" value="F:hydroxymethylbilane synthase activity"/>
    <property type="evidence" value="ECO:0007669"/>
    <property type="project" value="UniProtKB-UniRule"/>
</dbReference>
<dbReference type="Proteomes" id="UP000294360">
    <property type="component" value="Chromosome"/>
</dbReference>
<dbReference type="FunFam" id="3.40.190.10:FF:000005">
    <property type="entry name" value="Porphobilinogen deaminase"/>
    <property type="match status" value="1"/>
</dbReference>
<comment type="cofactor">
    <cofactor evidence="8">
        <name>dipyrromethane</name>
        <dbReference type="ChEBI" id="CHEBI:60342"/>
    </cofactor>
    <text evidence="8">Binds 1 dipyrromethane group covalently.</text>
</comment>
<dbReference type="SUPFAM" id="SSF54782">
    <property type="entry name" value="Porphobilinogen deaminase (hydroxymethylbilane synthase), C-terminal domain"/>
    <property type="match status" value="1"/>
</dbReference>
<comment type="subunit">
    <text evidence="4 8">Monomer.</text>
</comment>
<dbReference type="Gene3D" id="3.40.190.10">
    <property type="entry name" value="Periplasmic binding protein-like II"/>
    <property type="match status" value="2"/>
</dbReference>
<sequence length="308" mass="32390">MLQDLKLRIGTRGSPLALAQAHELRQRLALAHGVGAETIEIVIIRTSGDAILDRPLSEAGGKGLFTKELDLALMRGEVTIAVHSAKDLPTLLPEEIAILGYLPREDVRDAWISPHAPHPLGLAPGAVVGTASLRRAAMVRRLRPDLRVALLRGNVQTRLAKLAAGEVDATLLALAGLKRLGLEGQANALLDVNEFVPAAGQGAIAVTARADDRAALSALAPVLDSATGLALATERAFLHVLDGSCKTPIGAFAQIDGANLDFHAIVLRPDGSEHFETRRSAPAEQAAALGEAAGRELLARIPSNLFED</sequence>
<dbReference type="SUPFAM" id="SSF53850">
    <property type="entry name" value="Periplasmic binding protein-like II"/>
    <property type="match status" value="1"/>
</dbReference>
<reference evidence="11 12" key="1">
    <citation type="submission" date="2019-03" db="EMBL/GenBank/DDBJ databases">
        <authorList>
            <person name="Kox A.R. M."/>
        </authorList>
    </citation>
    <scope>NUCLEOTIDE SEQUENCE [LARGE SCALE GENOMIC DNA]</scope>
    <source>
        <strain evidence="11">MTUNDRAET4 annotated genome</strain>
    </source>
</reference>
<dbReference type="EC" id="2.5.1.61" evidence="8"/>
<evidence type="ECO:0000256" key="6">
    <source>
        <dbReference type="ARBA" id="ARBA00023244"/>
    </source>
</evidence>
<comment type="similarity">
    <text evidence="3 8">Belongs to the HMBS family.</text>
</comment>
<dbReference type="GO" id="GO:0006782">
    <property type="term" value="P:protoporphyrinogen IX biosynthetic process"/>
    <property type="evidence" value="ECO:0007669"/>
    <property type="project" value="UniProtKB-UniRule"/>
</dbReference>
<dbReference type="Gene3D" id="3.30.160.40">
    <property type="entry name" value="Porphobilinogen deaminase, C-terminal domain"/>
    <property type="match status" value="1"/>
</dbReference>
<evidence type="ECO:0000256" key="5">
    <source>
        <dbReference type="ARBA" id="ARBA00022679"/>
    </source>
</evidence>
<dbReference type="InterPro" id="IPR022418">
    <property type="entry name" value="Porphobilinogen_deaminase_C"/>
</dbReference>
<evidence type="ECO:0000256" key="1">
    <source>
        <dbReference type="ARBA" id="ARBA00002869"/>
    </source>
</evidence>
<feature type="domain" description="Porphobilinogen deaminase C-terminal" evidence="10">
    <location>
        <begin position="232"/>
        <end position="298"/>
    </location>
</feature>
<dbReference type="HAMAP" id="MF_00260">
    <property type="entry name" value="Porphobil_deam"/>
    <property type="match status" value="1"/>
</dbReference>
<gene>
    <name evidence="8 11" type="primary">hemC</name>
    <name evidence="11" type="ORF">MTUNDRAET4_0006</name>
</gene>
<comment type="catalytic activity">
    <reaction evidence="7 8">
        <text>4 porphobilinogen + H2O = hydroxymethylbilane + 4 NH4(+)</text>
        <dbReference type="Rhea" id="RHEA:13185"/>
        <dbReference type="ChEBI" id="CHEBI:15377"/>
        <dbReference type="ChEBI" id="CHEBI:28938"/>
        <dbReference type="ChEBI" id="CHEBI:57845"/>
        <dbReference type="ChEBI" id="CHEBI:58126"/>
        <dbReference type="EC" id="2.5.1.61"/>
    </reaction>
</comment>
<evidence type="ECO:0000259" key="9">
    <source>
        <dbReference type="Pfam" id="PF01379"/>
    </source>
</evidence>
<keyword evidence="6 8" id="KW-0627">Porphyrin biosynthesis</keyword>
<dbReference type="Pfam" id="PF01379">
    <property type="entry name" value="Porphobil_deam"/>
    <property type="match status" value="1"/>
</dbReference>